<evidence type="ECO:0000256" key="1">
    <source>
        <dbReference type="ARBA" id="ARBA00011738"/>
    </source>
</evidence>
<sequence>MKDSCNNDNPDTPDAAVCAFLRAKGLNVTKARLHVLALLSEFDRPVNGETLFRHIVLKRQTMSKATIYRTLVEFEKAGVVSRQWVAGLTGARAAYVSLQKLGGPTVHQLVCRDCDRRHVVADEGVLERLRFSLQNEAALSSLPQPLTIYYQCAGCAARSPLDRAEAMKSARN</sequence>
<gene>
    <name evidence="5" type="ORF">B0G62_102400</name>
</gene>
<dbReference type="GO" id="GO:0008270">
    <property type="term" value="F:zinc ion binding"/>
    <property type="evidence" value="ECO:0007669"/>
    <property type="project" value="TreeGrafter"/>
</dbReference>
<keyword evidence="6" id="KW-1185">Reference proteome</keyword>
<evidence type="ECO:0000256" key="3">
    <source>
        <dbReference type="PIRSR" id="PIRSR602481-1"/>
    </source>
</evidence>
<keyword evidence="3" id="KW-0862">Zinc</keyword>
<comment type="subunit">
    <text evidence="1">Homodimer.</text>
</comment>
<protein>
    <recommendedName>
        <fullName evidence="2">Ferric uptake regulation protein</fullName>
    </recommendedName>
</protein>
<dbReference type="GO" id="GO:0000976">
    <property type="term" value="F:transcription cis-regulatory region binding"/>
    <property type="evidence" value="ECO:0007669"/>
    <property type="project" value="TreeGrafter"/>
</dbReference>
<evidence type="ECO:0000313" key="5">
    <source>
        <dbReference type="EMBL" id="POR54790.1"/>
    </source>
</evidence>
<keyword evidence="4" id="KW-0408">Iron</keyword>
<feature type="binding site" evidence="4">
    <location>
        <position position="127"/>
    </location>
    <ligand>
        <name>Fe cation</name>
        <dbReference type="ChEBI" id="CHEBI:24875"/>
    </ligand>
</feature>
<feature type="binding site" evidence="3">
    <location>
        <position position="114"/>
    </location>
    <ligand>
        <name>Zn(2+)</name>
        <dbReference type="ChEBI" id="CHEBI:29105"/>
    </ligand>
</feature>
<keyword evidence="3" id="KW-0479">Metal-binding</keyword>
<organism evidence="5 6">
    <name type="scientific">Paraburkholderia eburnea</name>
    <dbReference type="NCBI Taxonomy" id="1189126"/>
    <lineage>
        <taxon>Bacteria</taxon>
        <taxon>Pseudomonadati</taxon>
        <taxon>Pseudomonadota</taxon>
        <taxon>Betaproteobacteria</taxon>
        <taxon>Burkholderiales</taxon>
        <taxon>Burkholderiaceae</taxon>
        <taxon>Paraburkholderia</taxon>
    </lineage>
</organism>
<dbReference type="GO" id="GO:0003700">
    <property type="term" value="F:DNA-binding transcription factor activity"/>
    <property type="evidence" value="ECO:0007669"/>
    <property type="project" value="InterPro"/>
</dbReference>
<dbReference type="GO" id="GO:0005829">
    <property type="term" value="C:cytosol"/>
    <property type="evidence" value="ECO:0007669"/>
    <property type="project" value="TreeGrafter"/>
</dbReference>
<feature type="binding site" evidence="3">
    <location>
        <position position="111"/>
    </location>
    <ligand>
        <name>Zn(2+)</name>
        <dbReference type="ChEBI" id="CHEBI:29105"/>
    </ligand>
</feature>
<evidence type="ECO:0000256" key="2">
    <source>
        <dbReference type="ARBA" id="ARBA00020910"/>
    </source>
</evidence>
<comment type="cofactor">
    <cofactor evidence="3">
        <name>Zn(2+)</name>
        <dbReference type="ChEBI" id="CHEBI:29105"/>
    </cofactor>
    <text evidence="3">Binds 1 zinc ion per subunit.</text>
</comment>
<dbReference type="GO" id="GO:1900376">
    <property type="term" value="P:regulation of secondary metabolite biosynthetic process"/>
    <property type="evidence" value="ECO:0007669"/>
    <property type="project" value="TreeGrafter"/>
</dbReference>
<dbReference type="Gene3D" id="1.10.10.10">
    <property type="entry name" value="Winged helix-like DNA-binding domain superfamily/Winged helix DNA-binding domain"/>
    <property type="match status" value="1"/>
</dbReference>
<dbReference type="InterPro" id="IPR036388">
    <property type="entry name" value="WH-like_DNA-bd_sf"/>
</dbReference>
<feature type="binding site" evidence="3">
    <location>
        <position position="155"/>
    </location>
    <ligand>
        <name>Zn(2+)</name>
        <dbReference type="ChEBI" id="CHEBI:29105"/>
    </ligand>
</feature>
<accession>A0A2S4MJ71</accession>
<comment type="cofactor">
    <cofactor evidence="4">
        <name>Mn(2+)</name>
        <dbReference type="ChEBI" id="CHEBI:29035"/>
    </cofactor>
    <cofactor evidence="4">
        <name>Fe(2+)</name>
        <dbReference type="ChEBI" id="CHEBI:29033"/>
    </cofactor>
    <text evidence="4">Binds 1 Mn(2+) or Fe(2+) ion per subunit.</text>
</comment>
<name>A0A2S4MJ71_9BURK</name>
<reference evidence="5 6" key="1">
    <citation type="submission" date="2018-01" db="EMBL/GenBank/DDBJ databases">
        <title>Genomic Encyclopedia of Type Strains, Phase III (KMG-III): the genomes of soil and plant-associated and newly described type strains.</title>
        <authorList>
            <person name="Whitman W."/>
        </authorList>
    </citation>
    <scope>NUCLEOTIDE SEQUENCE [LARGE SCALE GENOMIC DNA]</scope>
    <source>
        <strain evidence="5 6">JCM 18070</strain>
    </source>
</reference>
<dbReference type="InterPro" id="IPR002481">
    <property type="entry name" value="FUR"/>
</dbReference>
<proteinExistence type="predicted"/>
<dbReference type="Proteomes" id="UP000237381">
    <property type="component" value="Unassembled WGS sequence"/>
</dbReference>
<dbReference type="SUPFAM" id="SSF46785">
    <property type="entry name" value="Winged helix' DNA-binding domain"/>
    <property type="match status" value="1"/>
</dbReference>
<evidence type="ECO:0000256" key="4">
    <source>
        <dbReference type="PIRSR" id="PIRSR602481-2"/>
    </source>
</evidence>
<dbReference type="PANTHER" id="PTHR33202">
    <property type="entry name" value="ZINC UPTAKE REGULATION PROTEIN"/>
    <property type="match status" value="1"/>
</dbReference>
<dbReference type="RefSeq" id="WP_167401192.1">
    <property type="nucleotide sequence ID" value="NZ_PQGA01000002.1"/>
</dbReference>
<comment type="caution">
    <text evidence="5">The sequence shown here is derived from an EMBL/GenBank/DDBJ whole genome shotgun (WGS) entry which is preliminary data.</text>
</comment>
<dbReference type="AlphaFoldDB" id="A0A2S4MJ71"/>
<dbReference type="InterPro" id="IPR036390">
    <property type="entry name" value="WH_DNA-bd_sf"/>
</dbReference>
<dbReference type="PANTHER" id="PTHR33202:SF2">
    <property type="entry name" value="FERRIC UPTAKE REGULATION PROTEIN"/>
    <property type="match status" value="1"/>
</dbReference>
<dbReference type="Pfam" id="PF01475">
    <property type="entry name" value="FUR"/>
    <property type="match status" value="1"/>
</dbReference>
<evidence type="ECO:0000313" key="6">
    <source>
        <dbReference type="Proteomes" id="UP000237381"/>
    </source>
</evidence>
<dbReference type="GO" id="GO:0045892">
    <property type="term" value="P:negative regulation of DNA-templated transcription"/>
    <property type="evidence" value="ECO:0007669"/>
    <property type="project" value="TreeGrafter"/>
</dbReference>
<dbReference type="EMBL" id="PQGA01000002">
    <property type="protein sequence ID" value="POR54790.1"/>
    <property type="molecule type" value="Genomic_DNA"/>
</dbReference>
<feature type="binding site" evidence="3">
    <location>
        <position position="152"/>
    </location>
    <ligand>
        <name>Zn(2+)</name>
        <dbReference type="ChEBI" id="CHEBI:29105"/>
    </ligand>
</feature>